<feature type="region of interest" description="Disordered" evidence="1">
    <location>
        <begin position="1"/>
        <end position="23"/>
    </location>
</feature>
<evidence type="ECO:0000313" key="3">
    <source>
        <dbReference type="Proteomes" id="UP000237000"/>
    </source>
</evidence>
<evidence type="ECO:0000313" key="2">
    <source>
        <dbReference type="EMBL" id="PON41655.1"/>
    </source>
</evidence>
<name>A0A2P5AYM8_TREOI</name>
<organism evidence="2 3">
    <name type="scientific">Trema orientale</name>
    <name type="common">Charcoal tree</name>
    <name type="synonym">Celtis orientalis</name>
    <dbReference type="NCBI Taxonomy" id="63057"/>
    <lineage>
        <taxon>Eukaryota</taxon>
        <taxon>Viridiplantae</taxon>
        <taxon>Streptophyta</taxon>
        <taxon>Embryophyta</taxon>
        <taxon>Tracheophyta</taxon>
        <taxon>Spermatophyta</taxon>
        <taxon>Magnoliopsida</taxon>
        <taxon>eudicotyledons</taxon>
        <taxon>Gunneridae</taxon>
        <taxon>Pentapetalae</taxon>
        <taxon>rosids</taxon>
        <taxon>fabids</taxon>
        <taxon>Rosales</taxon>
        <taxon>Cannabaceae</taxon>
        <taxon>Trema</taxon>
    </lineage>
</organism>
<gene>
    <name evidence="2" type="ORF">TorRG33x02_337700</name>
</gene>
<keyword evidence="3" id="KW-1185">Reference proteome</keyword>
<protein>
    <submittedName>
        <fullName evidence="2">Uncharacterized protein</fullName>
    </submittedName>
</protein>
<dbReference type="Proteomes" id="UP000237000">
    <property type="component" value="Unassembled WGS sequence"/>
</dbReference>
<dbReference type="InParanoid" id="A0A2P5AYM8"/>
<reference evidence="3" key="1">
    <citation type="submission" date="2016-06" db="EMBL/GenBank/DDBJ databases">
        <title>Parallel loss of symbiosis genes in relatives of nitrogen-fixing non-legume Parasponia.</title>
        <authorList>
            <person name="Van Velzen R."/>
            <person name="Holmer R."/>
            <person name="Bu F."/>
            <person name="Rutten L."/>
            <person name="Van Zeijl A."/>
            <person name="Liu W."/>
            <person name="Santuari L."/>
            <person name="Cao Q."/>
            <person name="Sharma T."/>
            <person name="Shen D."/>
            <person name="Roswanjaya Y."/>
            <person name="Wardhani T."/>
            <person name="Kalhor M.S."/>
            <person name="Jansen J."/>
            <person name="Van den Hoogen J."/>
            <person name="Gungor B."/>
            <person name="Hartog M."/>
            <person name="Hontelez J."/>
            <person name="Verver J."/>
            <person name="Yang W.-C."/>
            <person name="Schijlen E."/>
            <person name="Repin R."/>
            <person name="Schilthuizen M."/>
            <person name="Schranz E."/>
            <person name="Heidstra R."/>
            <person name="Miyata K."/>
            <person name="Fedorova E."/>
            <person name="Kohlen W."/>
            <person name="Bisseling T."/>
            <person name="Smit S."/>
            <person name="Geurts R."/>
        </authorList>
    </citation>
    <scope>NUCLEOTIDE SEQUENCE [LARGE SCALE GENOMIC DNA]</scope>
    <source>
        <strain evidence="3">cv. RG33-2</strain>
    </source>
</reference>
<proteinExistence type="predicted"/>
<dbReference type="AlphaFoldDB" id="A0A2P5AYM8"/>
<accession>A0A2P5AYM8</accession>
<dbReference type="EMBL" id="JXTC01000656">
    <property type="protein sequence ID" value="PON41655.1"/>
    <property type="molecule type" value="Genomic_DNA"/>
</dbReference>
<comment type="caution">
    <text evidence="2">The sequence shown here is derived from an EMBL/GenBank/DDBJ whole genome shotgun (WGS) entry which is preliminary data.</text>
</comment>
<sequence>DIFLTPTHTRPGVEEPGARKARRDPLLVKPDPAWVNAQIGSSSPQMRIQKLANRGGFPLQSGRDDLQEKERILRLDAQWDERLVAKSQ</sequence>
<feature type="non-terminal residue" evidence="2">
    <location>
        <position position="1"/>
    </location>
</feature>
<feature type="compositionally biased region" description="Basic and acidic residues" evidence="1">
    <location>
        <begin position="11"/>
        <end position="23"/>
    </location>
</feature>
<evidence type="ECO:0000256" key="1">
    <source>
        <dbReference type="SAM" id="MobiDB-lite"/>
    </source>
</evidence>